<dbReference type="PANTHER" id="PTHR15337">
    <property type="entry name" value="ANTERIOR GRADIENT PROTEIN-RELATED"/>
    <property type="match status" value="1"/>
</dbReference>
<dbReference type="InterPro" id="IPR051099">
    <property type="entry name" value="AGR/TXD"/>
</dbReference>
<dbReference type="OrthoDB" id="9811036at2"/>
<dbReference type="Proteomes" id="UP000321532">
    <property type="component" value="Unassembled WGS sequence"/>
</dbReference>
<evidence type="ECO:0000313" key="6">
    <source>
        <dbReference type="Proteomes" id="UP000321532"/>
    </source>
</evidence>
<sequence>MKNFSLRAFTGLFCLLLLLGSFTSKPPKKGKINWLTLEEAAALNKKEPRKMVIDVYTDWCGWCRKMDQSTFSNPEVADYVNKNFYAVKLDAEGKKPITINGKTYNYNAQYRSHEVAITLLSGQMSYPSTVYLDEQMKILAPVPGYLDVPAFKEILIYFGENHYKKKTFQEYTAAAAKK</sequence>
<dbReference type="Gene3D" id="3.40.30.10">
    <property type="entry name" value="Glutaredoxin"/>
    <property type="match status" value="1"/>
</dbReference>
<dbReference type="InterPro" id="IPR004879">
    <property type="entry name" value="Ssp411-like_TRX"/>
</dbReference>
<dbReference type="InterPro" id="IPR036249">
    <property type="entry name" value="Thioredoxin-like_sf"/>
</dbReference>
<dbReference type="SUPFAM" id="SSF52833">
    <property type="entry name" value="Thioredoxin-like"/>
    <property type="match status" value="1"/>
</dbReference>
<proteinExistence type="predicted"/>
<evidence type="ECO:0000256" key="2">
    <source>
        <dbReference type="ARBA" id="ARBA00023284"/>
    </source>
</evidence>
<evidence type="ECO:0000313" key="5">
    <source>
        <dbReference type="EMBL" id="GEO03702.1"/>
    </source>
</evidence>
<dbReference type="PROSITE" id="PS00194">
    <property type="entry name" value="THIOREDOXIN_1"/>
    <property type="match status" value="1"/>
</dbReference>
<evidence type="ECO:0000256" key="3">
    <source>
        <dbReference type="SAM" id="SignalP"/>
    </source>
</evidence>
<dbReference type="InterPro" id="IPR017937">
    <property type="entry name" value="Thioredoxin_CS"/>
</dbReference>
<dbReference type="EMBL" id="BJYS01000007">
    <property type="protein sequence ID" value="GEO03702.1"/>
    <property type="molecule type" value="Genomic_DNA"/>
</dbReference>
<feature type="signal peptide" evidence="3">
    <location>
        <begin position="1"/>
        <end position="24"/>
    </location>
</feature>
<organism evidence="5 6">
    <name type="scientific">Adhaeribacter aerolatus</name>
    <dbReference type="NCBI Taxonomy" id="670289"/>
    <lineage>
        <taxon>Bacteria</taxon>
        <taxon>Pseudomonadati</taxon>
        <taxon>Bacteroidota</taxon>
        <taxon>Cytophagia</taxon>
        <taxon>Cytophagales</taxon>
        <taxon>Hymenobacteraceae</taxon>
        <taxon>Adhaeribacter</taxon>
    </lineage>
</organism>
<gene>
    <name evidence="5" type="ORF">AAE02nite_13660</name>
</gene>
<comment type="caution">
    <text evidence="5">The sequence shown here is derived from an EMBL/GenBank/DDBJ whole genome shotgun (WGS) entry which is preliminary data.</text>
</comment>
<evidence type="ECO:0000259" key="4">
    <source>
        <dbReference type="Pfam" id="PF03190"/>
    </source>
</evidence>
<name>A0A512AVF7_9BACT</name>
<dbReference type="PANTHER" id="PTHR15337:SF11">
    <property type="entry name" value="THIOREDOXIN DOMAIN-CONTAINING PROTEIN"/>
    <property type="match status" value="1"/>
</dbReference>
<dbReference type="AlphaFoldDB" id="A0A512AVF7"/>
<feature type="domain" description="Spermatogenesis-associated protein 20-like TRX" evidence="4">
    <location>
        <begin position="31"/>
        <end position="137"/>
    </location>
</feature>
<dbReference type="RefSeq" id="WP_146896331.1">
    <property type="nucleotide sequence ID" value="NZ_BJYS01000007.1"/>
</dbReference>
<feature type="chain" id="PRO_5021707732" description="Spermatogenesis-associated protein 20-like TRX domain-containing protein" evidence="3">
    <location>
        <begin position="25"/>
        <end position="178"/>
    </location>
</feature>
<protein>
    <recommendedName>
        <fullName evidence="4">Spermatogenesis-associated protein 20-like TRX domain-containing protein</fullName>
    </recommendedName>
</protein>
<accession>A0A512AVF7</accession>
<dbReference type="Pfam" id="PF03190">
    <property type="entry name" value="Thioredox_DsbH"/>
    <property type="match status" value="1"/>
</dbReference>
<reference evidence="5 6" key="1">
    <citation type="submission" date="2019-07" db="EMBL/GenBank/DDBJ databases">
        <title>Whole genome shotgun sequence of Adhaeribacter aerolatus NBRC 106133.</title>
        <authorList>
            <person name="Hosoyama A."/>
            <person name="Uohara A."/>
            <person name="Ohji S."/>
            <person name="Ichikawa N."/>
        </authorList>
    </citation>
    <scope>NUCLEOTIDE SEQUENCE [LARGE SCALE GENOMIC DNA]</scope>
    <source>
        <strain evidence="5 6">NBRC 106133</strain>
    </source>
</reference>
<keyword evidence="2" id="KW-0676">Redox-active center</keyword>
<evidence type="ECO:0000256" key="1">
    <source>
        <dbReference type="ARBA" id="ARBA00022729"/>
    </source>
</evidence>
<keyword evidence="1 3" id="KW-0732">Signal</keyword>
<keyword evidence="6" id="KW-1185">Reference proteome</keyword>